<dbReference type="InterPro" id="IPR044171">
    <property type="entry name" value="LAX2-like"/>
</dbReference>
<dbReference type="Gramene" id="Psat5g056600.1">
    <property type="protein sequence ID" value="Psat5g056600.1.cds"/>
    <property type="gene ID" value="Psat5g056600"/>
</dbReference>
<comment type="caution">
    <text evidence="2">The sequence shown here is derived from an EMBL/GenBank/DDBJ whole genome shotgun (WGS) entry which is preliminary data.</text>
</comment>
<dbReference type="Gene3D" id="3.10.20.90">
    <property type="entry name" value="Phosphatidylinositol 3-kinase Catalytic Subunit, Chain A, domain 1"/>
    <property type="match status" value="1"/>
</dbReference>
<dbReference type="OrthoDB" id="1932457at2759"/>
<gene>
    <name evidence="2" type="ORF">KIW84_051842</name>
</gene>
<evidence type="ECO:0000313" key="2">
    <source>
        <dbReference type="EMBL" id="KAI5404827.1"/>
    </source>
</evidence>
<protein>
    <submittedName>
        <fullName evidence="2">Uncharacterized protein</fullName>
    </submittedName>
</protein>
<dbReference type="Gramene" id="Psat05G0184200-T1">
    <property type="protein sequence ID" value="KAI5404827.1"/>
    <property type="gene ID" value="KIW84_051842"/>
</dbReference>
<keyword evidence="3" id="KW-1185">Reference proteome</keyword>
<dbReference type="Proteomes" id="UP001058974">
    <property type="component" value="Chromosome 5"/>
</dbReference>
<feature type="compositionally biased region" description="Basic and acidic residues" evidence="1">
    <location>
        <begin position="26"/>
        <end position="37"/>
    </location>
</feature>
<dbReference type="EMBL" id="JAMSHJ010000005">
    <property type="protein sequence ID" value="KAI5404827.1"/>
    <property type="molecule type" value="Genomic_DNA"/>
</dbReference>
<dbReference type="PANTHER" id="PTHR47290">
    <property type="entry name" value="RING FINGER PROTEIN"/>
    <property type="match status" value="1"/>
</dbReference>
<evidence type="ECO:0000256" key="1">
    <source>
        <dbReference type="SAM" id="MobiDB-lite"/>
    </source>
</evidence>
<accession>A0A9D5AB67</accession>
<reference evidence="2 3" key="1">
    <citation type="journal article" date="2022" name="Nat. Genet.">
        <title>Improved pea reference genome and pan-genome highlight genomic features and evolutionary characteristics.</title>
        <authorList>
            <person name="Yang T."/>
            <person name="Liu R."/>
            <person name="Luo Y."/>
            <person name="Hu S."/>
            <person name="Wang D."/>
            <person name="Wang C."/>
            <person name="Pandey M.K."/>
            <person name="Ge S."/>
            <person name="Xu Q."/>
            <person name="Li N."/>
            <person name="Li G."/>
            <person name="Huang Y."/>
            <person name="Saxena R.K."/>
            <person name="Ji Y."/>
            <person name="Li M."/>
            <person name="Yan X."/>
            <person name="He Y."/>
            <person name="Liu Y."/>
            <person name="Wang X."/>
            <person name="Xiang C."/>
            <person name="Varshney R.K."/>
            <person name="Ding H."/>
            <person name="Gao S."/>
            <person name="Zong X."/>
        </authorList>
    </citation>
    <scope>NUCLEOTIDE SEQUENCE [LARGE SCALE GENOMIC DNA]</scope>
    <source>
        <strain evidence="2 3">cv. Zhongwan 6</strain>
    </source>
</reference>
<evidence type="ECO:0000313" key="3">
    <source>
        <dbReference type="Proteomes" id="UP001058974"/>
    </source>
</evidence>
<name>A0A9D5AB67_PEA</name>
<proteinExistence type="predicted"/>
<sequence length="288" mass="32642">MHLTMASSSSRSYQTHLKNTQQDFNFLKDEKSSKPLQDDQEEEEDWLKLGLGLGTSTSSSSSPWNKIVSHNPILVSPSSLSSTTSQKQCFPQIGLGLGFQDYESRKGKEGVENLNLSNEHHYHHNDDDNGKVIGSSSLSLSSSCEIMNPRGEDLAMKFPSDSHHYLARNSHNQSGFWFTLRSFTNRNGEALPQISKEYIRVKDENMTVLMVKKYLVTKLGLSNEDEVDISCMGESLSHVHTLKQVRDTIWLPRLVEFVDSTTLSLGDFHEVTMNHLMSLIYQKHYILN</sequence>
<feature type="region of interest" description="Disordered" evidence="1">
    <location>
        <begin position="20"/>
        <end position="45"/>
    </location>
</feature>
<organism evidence="2 3">
    <name type="scientific">Pisum sativum</name>
    <name type="common">Garden pea</name>
    <name type="synonym">Lathyrus oleraceus</name>
    <dbReference type="NCBI Taxonomy" id="3888"/>
    <lineage>
        <taxon>Eukaryota</taxon>
        <taxon>Viridiplantae</taxon>
        <taxon>Streptophyta</taxon>
        <taxon>Embryophyta</taxon>
        <taxon>Tracheophyta</taxon>
        <taxon>Spermatophyta</taxon>
        <taxon>Magnoliopsida</taxon>
        <taxon>eudicotyledons</taxon>
        <taxon>Gunneridae</taxon>
        <taxon>Pentapetalae</taxon>
        <taxon>rosids</taxon>
        <taxon>fabids</taxon>
        <taxon>Fabales</taxon>
        <taxon>Fabaceae</taxon>
        <taxon>Papilionoideae</taxon>
        <taxon>50 kb inversion clade</taxon>
        <taxon>NPAAA clade</taxon>
        <taxon>Hologalegina</taxon>
        <taxon>IRL clade</taxon>
        <taxon>Fabeae</taxon>
        <taxon>Lathyrus</taxon>
    </lineage>
</organism>
<dbReference type="PANTHER" id="PTHR47290:SF6">
    <property type="entry name" value="UBIQUITIN-LIKE DOMAIN-CONTAINING PROTEIN"/>
    <property type="match status" value="1"/>
</dbReference>
<dbReference type="AlphaFoldDB" id="A0A9D5AB67"/>